<dbReference type="Proteomes" id="UP001157133">
    <property type="component" value="Unassembled WGS sequence"/>
</dbReference>
<proteinExistence type="predicted"/>
<protein>
    <recommendedName>
        <fullName evidence="3">DUF2384 domain-containing protein</fullName>
    </recommendedName>
</protein>
<organism evidence="1 2">
    <name type="scientific">Thalassotalea eurytherma</name>
    <dbReference type="NCBI Taxonomy" id="1144278"/>
    <lineage>
        <taxon>Bacteria</taxon>
        <taxon>Pseudomonadati</taxon>
        <taxon>Pseudomonadota</taxon>
        <taxon>Gammaproteobacteria</taxon>
        <taxon>Alteromonadales</taxon>
        <taxon>Colwelliaceae</taxon>
        <taxon>Thalassotalea</taxon>
    </lineage>
</organism>
<accession>A0ABQ6H5U1</accession>
<name>A0ABQ6H5U1_9GAMM</name>
<gene>
    <name evidence="1" type="ORF">theurythT_29550</name>
</gene>
<evidence type="ECO:0008006" key="3">
    <source>
        <dbReference type="Google" id="ProtNLM"/>
    </source>
</evidence>
<dbReference type="RefSeq" id="WP_284208954.1">
    <property type="nucleotide sequence ID" value="NZ_BSSU01000016.1"/>
</dbReference>
<comment type="caution">
    <text evidence="1">The sequence shown here is derived from an EMBL/GenBank/DDBJ whole genome shotgun (WGS) entry which is preliminary data.</text>
</comment>
<keyword evidence="2" id="KW-1185">Reference proteome</keyword>
<dbReference type="EMBL" id="BSSU01000016">
    <property type="protein sequence ID" value="GLX83502.1"/>
    <property type="molecule type" value="Genomic_DNA"/>
</dbReference>
<reference evidence="1 2" key="1">
    <citation type="submission" date="2023-03" db="EMBL/GenBank/DDBJ databases">
        <title>Draft genome sequence of Thalassotalea eurytherma JCM 18482T.</title>
        <authorList>
            <person name="Sawabe T."/>
        </authorList>
    </citation>
    <scope>NUCLEOTIDE SEQUENCE [LARGE SCALE GENOMIC DNA]</scope>
    <source>
        <strain evidence="1 2">JCM 18482</strain>
    </source>
</reference>
<sequence>MNEQSKEGIDGIPDDIYQHLMRMLKQHERIVTWVHIQRPFLFGKSAIELLESGDDGDRIRELLTRSDTGDFS</sequence>
<evidence type="ECO:0000313" key="1">
    <source>
        <dbReference type="EMBL" id="GLX83502.1"/>
    </source>
</evidence>
<evidence type="ECO:0000313" key="2">
    <source>
        <dbReference type="Proteomes" id="UP001157133"/>
    </source>
</evidence>